<keyword evidence="1" id="KW-0813">Transport</keyword>
<dbReference type="InterPro" id="IPR052037">
    <property type="entry name" value="LPS_export_LptA"/>
</dbReference>
<protein>
    <recommendedName>
        <fullName evidence="4">Organic solvent tolerance-like N-terminal domain-containing protein</fullName>
    </recommendedName>
</protein>
<proteinExistence type="predicted"/>
<feature type="domain" description="Organic solvent tolerance-like N-terminal" evidence="4">
    <location>
        <begin position="59"/>
        <end position="167"/>
    </location>
</feature>
<gene>
    <name evidence="5" type="ORF">MNBD_GAMMA10-1606</name>
</gene>
<evidence type="ECO:0000313" key="5">
    <source>
        <dbReference type="EMBL" id="VAW71705.1"/>
    </source>
</evidence>
<dbReference type="Pfam" id="PF03968">
    <property type="entry name" value="LptD_N"/>
    <property type="match status" value="1"/>
</dbReference>
<dbReference type="EMBL" id="UOFJ01000618">
    <property type="protein sequence ID" value="VAW71705.1"/>
    <property type="molecule type" value="Genomic_DNA"/>
</dbReference>
<dbReference type="AlphaFoldDB" id="A0A3B0XTL5"/>
<name>A0A3B0XTL5_9ZZZZ</name>
<dbReference type="InterPro" id="IPR005653">
    <property type="entry name" value="OstA-like_N"/>
</dbReference>
<dbReference type="GO" id="GO:0015920">
    <property type="term" value="P:lipopolysaccharide transport"/>
    <property type="evidence" value="ECO:0007669"/>
    <property type="project" value="InterPro"/>
</dbReference>
<keyword evidence="3" id="KW-0574">Periplasm</keyword>
<evidence type="ECO:0000256" key="1">
    <source>
        <dbReference type="ARBA" id="ARBA00022448"/>
    </source>
</evidence>
<dbReference type="GO" id="GO:0001530">
    <property type="term" value="F:lipopolysaccharide binding"/>
    <property type="evidence" value="ECO:0007669"/>
    <property type="project" value="InterPro"/>
</dbReference>
<reference evidence="5" key="1">
    <citation type="submission" date="2018-06" db="EMBL/GenBank/DDBJ databases">
        <authorList>
            <person name="Zhirakovskaya E."/>
        </authorList>
    </citation>
    <scope>NUCLEOTIDE SEQUENCE</scope>
</reference>
<keyword evidence="2" id="KW-0732">Signal</keyword>
<evidence type="ECO:0000259" key="4">
    <source>
        <dbReference type="Pfam" id="PF03968"/>
    </source>
</evidence>
<dbReference type="GO" id="GO:0009279">
    <property type="term" value="C:cell outer membrane"/>
    <property type="evidence" value="ECO:0007669"/>
    <property type="project" value="TreeGrafter"/>
</dbReference>
<organism evidence="5">
    <name type="scientific">hydrothermal vent metagenome</name>
    <dbReference type="NCBI Taxonomy" id="652676"/>
    <lineage>
        <taxon>unclassified sequences</taxon>
        <taxon>metagenomes</taxon>
        <taxon>ecological metagenomes</taxon>
    </lineage>
</organism>
<dbReference type="GO" id="GO:0017089">
    <property type="term" value="F:glycolipid transfer activity"/>
    <property type="evidence" value="ECO:0007669"/>
    <property type="project" value="TreeGrafter"/>
</dbReference>
<accession>A0A3B0XTL5</accession>
<dbReference type="PANTHER" id="PTHR36504">
    <property type="entry name" value="LIPOPOLYSACCHARIDE EXPORT SYSTEM PROTEIN LPTA"/>
    <property type="match status" value="1"/>
</dbReference>
<dbReference type="NCBIfam" id="TIGR03002">
    <property type="entry name" value="outer_YhbN_LptA"/>
    <property type="match status" value="1"/>
</dbReference>
<evidence type="ECO:0000256" key="2">
    <source>
        <dbReference type="ARBA" id="ARBA00022729"/>
    </source>
</evidence>
<sequence>MKHHANLTGRKAPGWPFSLARHTALHESALHWSALLLATLLFSHSATWAKSADNNAPVHIEADQMEMREKDDISIYTGDVKITKGSIKITGDKVIIQNKKGQLYSIKINGRPATFFQITDLNEEITAQSHKMDYNAQHGMLELEKKAILEKNKNRFSSEHILYDTLKDIVKAGRGSSGDSQNSA</sequence>
<dbReference type="Gene3D" id="2.60.450.10">
    <property type="entry name" value="Lipopolysaccharide (LPS) transport protein A like domain"/>
    <property type="match status" value="1"/>
</dbReference>
<feature type="non-terminal residue" evidence="5">
    <location>
        <position position="184"/>
    </location>
</feature>
<evidence type="ECO:0000256" key="3">
    <source>
        <dbReference type="ARBA" id="ARBA00022764"/>
    </source>
</evidence>
<dbReference type="GO" id="GO:0030288">
    <property type="term" value="C:outer membrane-bounded periplasmic space"/>
    <property type="evidence" value="ECO:0007669"/>
    <property type="project" value="TreeGrafter"/>
</dbReference>
<dbReference type="InterPro" id="IPR014340">
    <property type="entry name" value="LptA"/>
</dbReference>
<dbReference type="PANTHER" id="PTHR36504:SF1">
    <property type="entry name" value="LIPOPOLYSACCHARIDE EXPORT SYSTEM PROTEIN LPTA"/>
    <property type="match status" value="1"/>
</dbReference>